<evidence type="ECO:0000256" key="1">
    <source>
        <dbReference type="ARBA" id="ARBA00001933"/>
    </source>
</evidence>
<dbReference type="Gene3D" id="3.20.20.10">
    <property type="entry name" value="Alanine racemase"/>
    <property type="match status" value="1"/>
</dbReference>
<keyword evidence="7" id="KW-1185">Reference proteome</keyword>
<dbReference type="GO" id="GO:0005737">
    <property type="term" value="C:cytoplasm"/>
    <property type="evidence" value="ECO:0007669"/>
    <property type="project" value="TreeGrafter"/>
</dbReference>
<comment type="cofactor">
    <cofactor evidence="1">
        <name>pyridoxal 5'-phosphate</name>
        <dbReference type="ChEBI" id="CHEBI:597326"/>
    </cofactor>
</comment>
<keyword evidence="4" id="KW-0456">Lyase</keyword>
<proteinExistence type="inferred from homology"/>
<dbReference type="EMBL" id="JAACXV010013587">
    <property type="protein sequence ID" value="KAF7273047.1"/>
    <property type="molecule type" value="Genomic_DNA"/>
</dbReference>
<protein>
    <recommendedName>
        <fullName evidence="5">Orn/DAP/Arg decarboxylase 2 N-terminal domain-containing protein</fullName>
    </recommendedName>
</protein>
<accession>A0A834I1W4</accession>
<evidence type="ECO:0000259" key="5">
    <source>
        <dbReference type="Pfam" id="PF02784"/>
    </source>
</evidence>
<dbReference type="PANTHER" id="PTHR11482">
    <property type="entry name" value="ARGININE/DIAMINOPIMELATE/ORNITHINE DECARBOXYLASE"/>
    <property type="match status" value="1"/>
</dbReference>
<dbReference type="GO" id="GO:0033387">
    <property type="term" value="P:putrescine biosynthetic process from arginine, via ornithine"/>
    <property type="evidence" value="ECO:0007669"/>
    <property type="project" value="TreeGrafter"/>
</dbReference>
<evidence type="ECO:0000313" key="6">
    <source>
        <dbReference type="EMBL" id="KAF7273047.1"/>
    </source>
</evidence>
<dbReference type="InterPro" id="IPR022644">
    <property type="entry name" value="De-COase2_N"/>
</dbReference>
<dbReference type="Proteomes" id="UP000625711">
    <property type="component" value="Unassembled WGS sequence"/>
</dbReference>
<dbReference type="GO" id="GO:0004586">
    <property type="term" value="F:ornithine decarboxylase activity"/>
    <property type="evidence" value="ECO:0007669"/>
    <property type="project" value="TreeGrafter"/>
</dbReference>
<organism evidence="6 7">
    <name type="scientific">Rhynchophorus ferrugineus</name>
    <name type="common">Red palm weevil</name>
    <name type="synonym">Curculio ferrugineus</name>
    <dbReference type="NCBI Taxonomy" id="354439"/>
    <lineage>
        <taxon>Eukaryota</taxon>
        <taxon>Metazoa</taxon>
        <taxon>Ecdysozoa</taxon>
        <taxon>Arthropoda</taxon>
        <taxon>Hexapoda</taxon>
        <taxon>Insecta</taxon>
        <taxon>Pterygota</taxon>
        <taxon>Neoptera</taxon>
        <taxon>Endopterygota</taxon>
        <taxon>Coleoptera</taxon>
        <taxon>Polyphaga</taxon>
        <taxon>Cucujiformia</taxon>
        <taxon>Curculionidae</taxon>
        <taxon>Dryophthorinae</taxon>
        <taxon>Rhynchophorus</taxon>
    </lineage>
</organism>
<dbReference type="OrthoDB" id="5034579at2759"/>
<dbReference type="Gene3D" id="2.40.37.10">
    <property type="entry name" value="Lyase, Ornithine Decarboxylase, Chain A, domain 1"/>
    <property type="match status" value="1"/>
</dbReference>
<evidence type="ECO:0000256" key="2">
    <source>
        <dbReference type="ARBA" id="ARBA00008872"/>
    </source>
</evidence>
<dbReference type="InterPro" id="IPR009006">
    <property type="entry name" value="Ala_racemase/Decarboxylase_C"/>
</dbReference>
<dbReference type="InterPro" id="IPR002433">
    <property type="entry name" value="Orn_de-COase"/>
</dbReference>
<comment type="similarity">
    <text evidence="2">Belongs to the Orn/Lys/Arg decarboxylase class-II family.</text>
</comment>
<dbReference type="PANTHER" id="PTHR11482:SF6">
    <property type="entry name" value="ORNITHINE DECARBOXYLASE 1-RELATED"/>
    <property type="match status" value="1"/>
</dbReference>
<feature type="domain" description="Orn/DAP/Arg decarboxylase 2 N-terminal" evidence="5">
    <location>
        <begin position="36"/>
        <end position="150"/>
    </location>
</feature>
<dbReference type="Pfam" id="PF02784">
    <property type="entry name" value="Orn_Arg_deC_N"/>
    <property type="match status" value="1"/>
</dbReference>
<reference evidence="6" key="1">
    <citation type="submission" date="2020-08" db="EMBL/GenBank/DDBJ databases">
        <title>Genome sequencing and assembly of the red palm weevil Rhynchophorus ferrugineus.</title>
        <authorList>
            <person name="Dias G.B."/>
            <person name="Bergman C.M."/>
            <person name="Manee M."/>
        </authorList>
    </citation>
    <scope>NUCLEOTIDE SEQUENCE</scope>
    <source>
        <strain evidence="6">AA-2017</strain>
        <tissue evidence="6">Whole larva</tissue>
    </source>
</reference>
<evidence type="ECO:0000256" key="4">
    <source>
        <dbReference type="ARBA" id="ARBA00023239"/>
    </source>
</evidence>
<dbReference type="InterPro" id="IPR029066">
    <property type="entry name" value="PLP-binding_barrel"/>
</dbReference>
<evidence type="ECO:0000313" key="7">
    <source>
        <dbReference type="Proteomes" id="UP000625711"/>
    </source>
</evidence>
<feature type="non-terminal residue" evidence="6">
    <location>
        <position position="1"/>
    </location>
</feature>
<dbReference type="SUPFAM" id="SSF51419">
    <property type="entry name" value="PLP-binding barrel"/>
    <property type="match status" value="1"/>
</dbReference>
<evidence type="ECO:0000256" key="3">
    <source>
        <dbReference type="ARBA" id="ARBA00022898"/>
    </source>
</evidence>
<keyword evidence="3" id="KW-0663">Pyridoxal phosphate</keyword>
<comment type="caution">
    <text evidence="6">The sequence shown here is derived from an EMBL/GenBank/DDBJ whole genome shotgun (WGS) entry which is preliminary data.</text>
</comment>
<gene>
    <name evidence="6" type="ORF">GWI33_014210</name>
</gene>
<sequence length="160" mass="18367">MRDLEITAENKMHDTIRNIAYDADRKDAFFVSRPHEIIEKYNQWENLLPDIQPHYVVKCNYDRQVLHTLKALQSSFSCSSKTEVTKLMSMGVNAERIIFSCPIMLSSHVKLAKSYKLSTITFETKADLEKIHTIYPEAKLIICAGPTDCKDEFKFGCGTI</sequence>
<dbReference type="PRINTS" id="PR01182">
    <property type="entry name" value="ORNDCRBXLASE"/>
</dbReference>
<name>A0A834I1W4_RHYFE</name>
<dbReference type="AlphaFoldDB" id="A0A834I1W4"/>